<proteinExistence type="inferred from homology"/>
<keyword evidence="5" id="KW-0255">Endonuclease</keyword>
<comment type="similarity">
    <text evidence="1">Belongs to the SEN54 family.</text>
</comment>
<evidence type="ECO:0000313" key="5">
    <source>
        <dbReference type="EMBL" id="KAK3345457.1"/>
    </source>
</evidence>
<dbReference type="PANTHER" id="PTHR21027:SF1">
    <property type="entry name" value="TRNA-SPLICING ENDONUCLEASE SUBUNIT SEN54"/>
    <property type="match status" value="1"/>
</dbReference>
<dbReference type="GO" id="GO:0000214">
    <property type="term" value="C:tRNA-intron endonuclease complex"/>
    <property type="evidence" value="ECO:0007669"/>
    <property type="project" value="TreeGrafter"/>
</dbReference>
<keyword evidence="2" id="KW-0819">tRNA processing</keyword>
<feature type="compositionally biased region" description="Gly residues" evidence="3">
    <location>
        <begin position="465"/>
        <end position="491"/>
    </location>
</feature>
<feature type="region of interest" description="Disordered" evidence="3">
    <location>
        <begin position="255"/>
        <end position="276"/>
    </location>
</feature>
<reference evidence="5" key="2">
    <citation type="submission" date="2023-06" db="EMBL/GenBank/DDBJ databases">
        <authorList>
            <consortium name="Lawrence Berkeley National Laboratory"/>
            <person name="Haridas S."/>
            <person name="Hensen N."/>
            <person name="Bonometti L."/>
            <person name="Westerberg I."/>
            <person name="Brannstrom I.O."/>
            <person name="Guillou S."/>
            <person name="Cros-Aarteil S."/>
            <person name="Calhoun S."/>
            <person name="Kuo A."/>
            <person name="Mondo S."/>
            <person name="Pangilinan J."/>
            <person name="Riley R."/>
            <person name="Labutti K."/>
            <person name="Andreopoulos B."/>
            <person name="Lipzen A."/>
            <person name="Chen C."/>
            <person name="Yanf M."/>
            <person name="Daum C."/>
            <person name="Ng V."/>
            <person name="Clum A."/>
            <person name="Steindorff A."/>
            <person name="Ohm R."/>
            <person name="Martin F."/>
            <person name="Silar P."/>
            <person name="Natvig D."/>
            <person name="Lalanne C."/>
            <person name="Gautier V."/>
            <person name="Ament-Velasquez S.L."/>
            <person name="Kruys A."/>
            <person name="Hutchinson M.I."/>
            <person name="Powell A.J."/>
            <person name="Barry K."/>
            <person name="Miller A.N."/>
            <person name="Grigoriev I.V."/>
            <person name="Debuchy R."/>
            <person name="Gladieux P."/>
            <person name="Thoren M.H."/>
            <person name="Johannesson H."/>
        </authorList>
    </citation>
    <scope>NUCLEOTIDE SEQUENCE</scope>
    <source>
        <strain evidence="5">CBS 560.94</strain>
    </source>
</reference>
<feature type="region of interest" description="Disordered" evidence="3">
    <location>
        <begin position="456"/>
        <end position="509"/>
    </location>
</feature>
<evidence type="ECO:0000256" key="3">
    <source>
        <dbReference type="SAM" id="MobiDB-lite"/>
    </source>
</evidence>
<dbReference type="EMBL" id="JAUEPP010000004">
    <property type="protein sequence ID" value="KAK3345457.1"/>
    <property type="molecule type" value="Genomic_DNA"/>
</dbReference>
<protein>
    <submittedName>
        <fullName evidence="5">tRNA-splicing endonuclease subunit sen54 N-term-domain-containing protein</fullName>
    </submittedName>
</protein>
<dbReference type="GO" id="GO:0004519">
    <property type="term" value="F:endonuclease activity"/>
    <property type="evidence" value="ECO:0007669"/>
    <property type="project" value="UniProtKB-KW"/>
</dbReference>
<dbReference type="InterPro" id="IPR024336">
    <property type="entry name" value="tRNA_splic_suSen54_N"/>
</dbReference>
<dbReference type="InterPro" id="IPR024337">
    <property type="entry name" value="tRNA_splic_suSen54"/>
</dbReference>
<reference evidence="5" key="1">
    <citation type="journal article" date="2023" name="Mol. Phylogenet. Evol.">
        <title>Genome-scale phylogeny and comparative genomics of the fungal order Sordariales.</title>
        <authorList>
            <person name="Hensen N."/>
            <person name="Bonometti L."/>
            <person name="Westerberg I."/>
            <person name="Brannstrom I.O."/>
            <person name="Guillou S."/>
            <person name="Cros-Aarteil S."/>
            <person name="Calhoun S."/>
            <person name="Haridas S."/>
            <person name="Kuo A."/>
            <person name="Mondo S."/>
            <person name="Pangilinan J."/>
            <person name="Riley R."/>
            <person name="LaButti K."/>
            <person name="Andreopoulos B."/>
            <person name="Lipzen A."/>
            <person name="Chen C."/>
            <person name="Yan M."/>
            <person name="Daum C."/>
            <person name="Ng V."/>
            <person name="Clum A."/>
            <person name="Steindorff A."/>
            <person name="Ohm R.A."/>
            <person name="Martin F."/>
            <person name="Silar P."/>
            <person name="Natvig D.O."/>
            <person name="Lalanne C."/>
            <person name="Gautier V."/>
            <person name="Ament-Velasquez S.L."/>
            <person name="Kruys A."/>
            <person name="Hutchinson M.I."/>
            <person name="Powell A.J."/>
            <person name="Barry K."/>
            <person name="Miller A.N."/>
            <person name="Grigoriev I.V."/>
            <person name="Debuchy R."/>
            <person name="Gladieux P."/>
            <person name="Hiltunen Thoren M."/>
            <person name="Johannesson H."/>
        </authorList>
    </citation>
    <scope>NUCLEOTIDE SEQUENCE</scope>
    <source>
        <strain evidence="5">CBS 560.94</strain>
    </source>
</reference>
<keyword evidence="5" id="KW-0378">Hydrolase</keyword>
<name>A0AAE0MTB6_9PEZI</name>
<organism evidence="5 6">
    <name type="scientific">Neurospora tetraspora</name>
    <dbReference type="NCBI Taxonomy" id="94610"/>
    <lineage>
        <taxon>Eukaryota</taxon>
        <taxon>Fungi</taxon>
        <taxon>Dikarya</taxon>
        <taxon>Ascomycota</taxon>
        <taxon>Pezizomycotina</taxon>
        <taxon>Sordariomycetes</taxon>
        <taxon>Sordariomycetidae</taxon>
        <taxon>Sordariales</taxon>
        <taxon>Sordariaceae</taxon>
        <taxon>Neurospora</taxon>
    </lineage>
</organism>
<comment type="caution">
    <text evidence="5">The sequence shown here is derived from an EMBL/GenBank/DDBJ whole genome shotgun (WGS) entry which is preliminary data.</text>
</comment>
<dbReference type="Proteomes" id="UP001278500">
    <property type="component" value="Unassembled WGS sequence"/>
</dbReference>
<evidence type="ECO:0000256" key="1">
    <source>
        <dbReference type="ARBA" id="ARBA00005736"/>
    </source>
</evidence>
<dbReference type="GeneID" id="87865439"/>
<gene>
    <name evidence="5" type="ORF">B0H65DRAFT_509165</name>
</gene>
<feature type="region of interest" description="Disordered" evidence="3">
    <location>
        <begin position="187"/>
        <end position="208"/>
    </location>
</feature>
<evidence type="ECO:0000259" key="4">
    <source>
        <dbReference type="Pfam" id="PF12928"/>
    </source>
</evidence>
<keyword evidence="6" id="KW-1185">Reference proteome</keyword>
<dbReference type="GO" id="GO:0000379">
    <property type="term" value="P:tRNA-type intron splice site recognition and cleavage"/>
    <property type="evidence" value="ECO:0007669"/>
    <property type="project" value="TreeGrafter"/>
</dbReference>
<dbReference type="AlphaFoldDB" id="A0AAE0MTB6"/>
<dbReference type="Pfam" id="PF12928">
    <property type="entry name" value="tRNA_int_end_N2"/>
    <property type="match status" value="1"/>
</dbReference>
<feature type="domain" description="tRNA-splicing endonuclease subunit Sen54 N-terminal" evidence="4">
    <location>
        <begin position="61"/>
        <end position="168"/>
    </location>
</feature>
<dbReference type="RefSeq" id="XP_062682070.1">
    <property type="nucleotide sequence ID" value="XM_062828285.1"/>
</dbReference>
<keyword evidence="5" id="KW-0540">Nuclease</keyword>
<evidence type="ECO:0000256" key="2">
    <source>
        <dbReference type="ARBA" id="ARBA00022694"/>
    </source>
</evidence>
<sequence>MEEVEEAEDAPTADFRLFASTYSKTKNISAQTIRKGGKDFESHGTRAQASALDASREAMRDVLSYTRVHNPKSGSRGWYFPDWWRDWPEDWEEQQKSKGGKEGEEKEKIPPLHIRDRVVILEHASVASQSLGRAATGLPKDRPAKGRDWLLPEEALYLVERGSLDLWWPTRGVEEIFPADGSVAAAAAAAAEAEGEQKGDGNEEDEDDEYKYGFPLSLQAAYALLIGEDGERGKVSLQKFQVFSHLKRAGYNVIRAPTTNLPPPVQDDTQLTTTTTPAKPKTVTEWLISCLPQSKESSPVDPPPYGPLVPPGLYRSYNTIYNHLSLRPQASPTDQPRVPAQSPETDSPFKIHYHIYKASTHFTRTRPPPPDFYISVISATSTTIPTLSEISSLLASAPADLPKTEWLTGGPGRLYARLKHGYRNVLLAVNDHGVINYMRFAEGGFAREELFRGFDGRVSGEPRRGGGGGGGGKKSGNNGRGSRGGRGGGRGGGRDYYPDLPAKGVVAGR</sequence>
<accession>A0AAE0MTB6</accession>
<evidence type="ECO:0000313" key="6">
    <source>
        <dbReference type="Proteomes" id="UP001278500"/>
    </source>
</evidence>
<dbReference type="PANTHER" id="PTHR21027">
    <property type="entry name" value="TRNA-SPLICING ENDONUCLEASE SUBUNIT SEN54"/>
    <property type="match status" value="1"/>
</dbReference>
<feature type="compositionally biased region" description="Low complexity" evidence="3">
    <location>
        <begin position="266"/>
        <end position="276"/>
    </location>
</feature>